<keyword evidence="1" id="KW-0812">Transmembrane</keyword>
<keyword evidence="1" id="KW-0472">Membrane</keyword>
<dbReference type="RefSeq" id="WP_098153259.1">
    <property type="nucleotide sequence ID" value="NZ_JAYNCN010000050.1"/>
</dbReference>
<dbReference type="Proteomes" id="UP000220629">
    <property type="component" value="Unassembled WGS sequence"/>
</dbReference>
<comment type="caution">
    <text evidence="2">The sequence shown here is derived from an EMBL/GenBank/DDBJ whole genome shotgun (WGS) entry which is preliminary data.</text>
</comment>
<evidence type="ECO:0000313" key="3">
    <source>
        <dbReference type="Proteomes" id="UP000220629"/>
    </source>
</evidence>
<reference evidence="3" key="1">
    <citation type="submission" date="2017-09" db="EMBL/GenBank/DDBJ databases">
        <title>FDA dAtabase for Regulatory Grade micrObial Sequences (FDA-ARGOS): Supporting development and validation of Infectious Disease Dx tests.</title>
        <authorList>
            <person name="Minogue T."/>
            <person name="Wolcott M."/>
            <person name="Wasieloski L."/>
            <person name="Aguilar W."/>
            <person name="Moore D."/>
            <person name="Tallon L."/>
            <person name="Sadzewicz L."/>
            <person name="Ott S."/>
            <person name="Zhao X."/>
            <person name="Nagaraj S."/>
            <person name="Vavikolanu K."/>
            <person name="Aluvathingal J."/>
            <person name="Nadendla S."/>
            <person name="Sichtig H."/>
        </authorList>
    </citation>
    <scope>NUCLEOTIDE SEQUENCE [LARGE SCALE GENOMIC DNA]</scope>
    <source>
        <strain evidence="3">FDAARGOS_390</strain>
    </source>
</reference>
<feature type="transmembrane region" description="Helical" evidence="1">
    <location>
        <begin position="31"/>
        <end position="49"/>
    </location>
</feature>
<evidence type="ECO:0000313" key="2">
    <source>
        <dbReference type="EMBL" id="PEH40557.1"/>
    </source>
</evidence>
<keyword evidence="1" id="KW-1133">Transmembrane helix</keyword>
<accession>A0A2A7SA77</accession>
<evidence type="ECO:0000256" key="1">
    <source>
        <dbReference type="SAM" id="Phobius"/>
    </source>
</evidence>
<gene>
    <name evidence="2" type="ORF">CRM94_16225</name>
</gene>
<sequence length="171" mass="19313">MSDESYFFLRQLRPRWIFPLLLSVPTYVRRFFFVAVLVPCSVPLAAIFLNNFGSITATTQVVLEMAAGTGTDPNVITVHTCDDDFVRSGEHDFEPHACSHFRTDNVPIAKLAADSAKWLRVEYLCIVFITWIVCANRWRPTPLRLYLKRRRARDSGNAGSSHRAPAPGDGK</sequence>
<protein>
    <submittedName>
        <fullName evidence="2">Uncharacterized protein</fullName>
    </submittedName>
</protein>
<dbReference type="AlphaFoldDB" id="A0A2A7SA77"/>
<proteinExistence type="predicted"/>
<dbReference type="EMBL" id="PDDY01000002">
    <property type="protein sequence ID" value="PEH40557.1"/>
    <property type="molecule type" value="Genomic_DNA"/>
</dbReference>
<name>A0A2A7SA77_BURGA</name>
<organism evidence="2 3">
    <name type="scientific">Burkholderia gladioli</name>
    <name type="common">Pseudomonas marginata</name>
    <name type="synonym">Phytomonas marginata</name>
    <dbReference type="NCBI Taxonomy" id="28095"/>
    <lineage>
        <taxon>Bacteria</taxon>
        <taxon>Pseudomonadati</taxon>
        <taxon>Pseudomonadota</taxon>
        <taxon>Betaproteobacteria</taxon>
        <taxon>Burkholderiales</taxon>
        <taxon>Burkholderiaceae</taxon>
        <taxon>Burkholderia</taxon>
    </lineage>
</organism>